<sequence>MSHRHGVDEHGAHLHVTGVHTGGSRRTLPFFDPIIPTIFWDDKYDASLHDAGVHIGGNRRKLPFLDPIIPAKCGGLLQTPDEESGPGLLDGHRRGIHPHMRRGQTLGARCSVPP</sequence>
<keyword evidence="2" id="KW-1185">Reference proteome</keyword>
<name>A0ACB9EK18_ARCLA</name>
<dbReference type="Proteomes" id="UP001055879">
    <property type="component" value="Linkage Group LG02"/>
</dbReference>
<evidence type="ECO:0000313" key="2">
    <source>
        <dbReference type="Proteomes" id="UP001055879"/>
    </source>
</evidence>
<protein>
    <submittedName>
        <fullName evidence="1">Uncharacterized protein</fullName>
    </submittedName>
</protein>
<accession>A0ACB9EK18</accession>
<dbReference type="EMBL" id="CM042048">
    <property type="protein sequence ID" value="KAI3758928.1"/>
    <property type="molecule type" value="Genomic_DNA"/>
</dbReference>
<evidence type="ECO:0000313" key="1">
    <source>
        <dbReference type="EMBL" id="KAI3758928.1"/>
    </source>
</evidence>
<comment type="caution">
    <text evidence="1">The sequence shown here is derived from an EMBL/GenBank/DDBJ whole genome shotgun (WGS) entry which is preliminary data.</text>
</comment>
<gene>
    <name evidence="1" type="ORF">L6452_06501</name>
</gene>
<reference evidence="2" key="1">
    <citation type="journal article" date="2022" name="Mol. Ecol. Resour.">
        <title>The genomes of chicory, endive, great burdock and yacon provide insights into Asteraceae palaeo-polyploidization history and plant inulin production.</title>
        <authorList>
            <person name="Fan W."/>
            <person name="Wang S."/>
            <person name="Wang H."/>
            <person name="Wang A."/>
            <person name="Jiang F."/>
            <person name="Liu H."/>
            <person name="Zhao H."/>
            <person name="Xu D."/>
            <person name="Zhang Y."/>
        </authorList>
    </citation>
    <scope>NUCLEOTIDE SEQUENCE [LARGE SCALE GENOMIC DNA]</scope>
    <source>
        <strain evidence="2">cv. Niubang</strain>
    </source>
</reference>
<organism evidence="1 2">
    <name type="scientific">Arctium lappa</name>
    <name type="common">Greater burdock</name>
    <name type="synonym">Lappa major</name>
    <dbReference type="NCBI Taxonomy" id="4217"/>
    <lineage>
        <taxon>Eukaryota</taxon>
        <taxon>Viridiplantae</taxon>
        <taxon>Streptophyta</taxon>
        <taxon>Embryophyta</taxon>
        <taxon>Tracheophyta</taxon>
        <taxon>Spermatophyta</taxon>
        <taxon>Magnoliopsida</taxon>
        <taxon>eudicotyledons</taxon>
        <taxon>Gunneridae</taxon>
        <taxon>Pentapetalae</taxon>
        <taxon>asterids</taxon>
        <taxon>campanulids</taxon>
        <taxon>Asterales</taxon>
        <taxon>Asteraceae</taxon>
        <taxon>Carduoideae</taxon>
        <taxon>Cardueae</taxon>
        <taxon>Arctiinae</taxon>
        <taxon>Arctium</taxon>
    </lineage>
</organism>
<proteinExistence type="predicted"/>
<reference evidence="1 2" key="2">
    <citation type="journal article" date="2022" name="Mol. Ecol. Resour.">
        <title>The genomes of chicory, endive, great burdock and yacon provide insights into Asteraceae paleo-polyploidization history and plant inulin production.</title>
        <authorList>
            <person name="Fan W."/>
            <person name="Wang S."/>
            <person name="Wang H."/>
            <person name="Wang A."/>
            <person name="Jiang F."/>
            <person name="Liu H."/>
            <person name="Zhao H."/>
            <person name="Xu D."/>
            <person name="Zhang Y."/>
        </authorList>
    </citation>
    <scope>NUCLEOTIDE SEQUENCE [LARGE SCALE GENOMIC DNA]</scope>
    <source>
        <strain evidence="2">cv. Niubang</strain>
    </source>
</reference>